<reference evidence="1 2" key="1">
    <citation type="submission" date="2022-03" db="EMBL/GenBank/DDBJ databases">
        <title>Hymenobactersp. isolated from the air.</title>
        <authorList>
            <person name="Won M."/>
            <person name="Kwon S.-W."/>
        </authorList>
    </citation>
    <scope>NUCLEOTIDE SEQUENCE [LARGE SCALE GENOMIC DNA]</scope>
    <source>
        <strain evidence="1 2">KACC 22596</strain>
    </source>
</reference>
<evidence type="ECO:0000313" key="1">
    <source>
        <dbReference type="EMBL" id="UOE35353.1"/>
    </source>
</evidence>
<organism evidence="1 2">
    <name type="scientific">Hymenobacter monticola</name>
    <dbReference type="NCBI Taxonomy" id="1705399"/>
    <lineage>
        <taxon>Bacteria</taxon>
        <taxon>Pseudomonadati</taxon>
        <taxon>Bacteroidota</taxon>
        <taxon>Cytophagia</taxon>
        <taxon>Cytophagales</taxon>
        <taxon>Hymenobacteraceae</taxon>
        <taxon>Hymenobacter</taxon>
    </lineage>
</organism>
<keyword evidence="2" id="KW-1185">Reference proteome</keyword>
<dbReference type="RefSeq" id="WP_243517144.1">
    <property type="nucleotide sequence ID" value="NZ_CP094534.1"/>
</dbReference>
<accession>A0ABY4BC53</accession>
<sequence length="58" mass="6643">MLIAGDTDKARLLLTDTYRGYGPAATDSASRDQLMASWQQHYKTQLNRKVRKARRLFG</sequence>
<dbReference type="EMBL" id="CP094534">
    <property type="protein sequence ID" value="UOE35353.1"/>
    <property type="molecule type" value="Genomic_DNA"/>
</dbReference>
<proteinExistence type="predicted"/>
<evidence type="ECO:0000313" key="2">
    <source>
        <dbReference type="Proteomes" id="UP000831390"/>
    </source>
</evidence>
<gene>
    <name evidence="1" type="ORF">MTP16_06810</name>
</gene>
<name>A0ABY4BC53_9BACT</name>
<protein>
    <submittedName>
        <fullName evidence="1">Uncharacterized protein</fullName>
    </submittedName>
</protein>
<dbReference type="Proteomes" id="UP000831390">
    <property type="component" value="Chromosome"/>
</dbReference>